<dbReference type="Gene3D" id="3.20.20.70">
    <property type="entry name" value="Aldolase class I"/>
    <property type="match status" value="1"/>
</dbReference>
<keyword evidence="5" id="KW-1185">Reference proteome</keyword>
<dbReference type="RefSeq" id="WP_211802315.1">
    <property type="nucleotide sequence ID" value="NZ_JAGSCS010000016.1"/>
</dbReference>
<dbReference type="GO" id="GO:0016491">
    <property type="term" value="F:oxidoreductase activity"/>
    <property type="evidence" value="ECO:0007669"/>
    <property type="project" value="UniProtKB-KW"/>
</dbReference>
<dbReference type="EMBL" id="JAGSCS010000016">
    <property type="protein sequence ID" value="MBR0576899.1"/>
    <property type="molecule type" value="Genomic_DNA"/>
</dbReference>
<dbReference type="Proteomes" id="UP000675379">
    <property type="component" value="Unassembled WGS sequence"/>
</dbReference>
<accession>A0A941HQV2</accession>
<dbReference type="PANTHER" id="PTHR43656">
    <property type="entry name" value="BINDING OXIDOREDUCTASE, PUTATIVE (AFU_ORTHOLOGUE AFUA_2G08260)-RELATED"/>
    <property type="match status" value="1"/>
</dbReference>
<dbReference type="InterPro" id="IPR001155">
    <property type="entry name" value="OxRdtase_FMN_N"/>
</dbReference>
<name>A0A941HQV2_9CLOT</name>
<organism evidence="4 5">
    <name type="scientific">Proteiniclasticum sediminis</name>
    <dbReference type="NCBI Taxonomy" id="2804028"/>
    <lineage>
        <taxon>Bacteria</taxon>
        <taxon>Bacillati</taxon>
        <taxon>Bacillota</taxon>
        <taxon>Clostridia</taxon>
        <taxon>Eubacteriales</taxon>
        <taxon>Clostridiaceae</taxon>
        <taxon>Proteiniclasticum</taxon>
    </lineage>
</organism>
<dbReference type="GO" id="GO:0010181">
    <property type="term" value="F:FMN binding"/>
    <property type="evidence" value="ECO:0007669"/>
    <property type="project" value="InterPro"/>
</dbReference>
<dbReference type="InterPro" id="IPR051799">
    <property type="entry name" value="NADH_flavin_oxidoreductase"/>
</dbReference>
<evidence type="ECO:0000256" key="2">
    <source>
        <dbReference type="ARBA" id="ARBA00023002"/>
    </source>
</evidence>
<dbReference type="AlphaFoldDB" id="A0A941HQV2"/>
<protein>
    <submittedName>
        <fullName evidence="4">NADH:flavin oxidoreductase</fullName>
    </submittedName>
</protein>
<feature type="domain" description="NADH:flavin oxidoreductase/NADH oxidase N-terminal" evidence="3">
    <location>
        <begin position="37"/>
        <end position="262"/>
    </location>
</feature>
<dbReference type="PANTHER" id="PTHR43656:SF2">
    <property type="entry name" value="BINDING OXIDOREDUCTASE, PUTATIVE (AFU_ORTHOLOGUE AFUA_2G08260)-RELATED"/>
    <property type="match status" value="1"/>
</dbReference>
<comment type="caution">
    <text evidence="4">The sequence shown here is derived from an EMBL/GenBank/DDBJ whole genome shotgun (WGS) entry which is preliminary data.</text>
</comment>
<evidence type="ECO:0000259" key="3">
    <source>
        <dbReference type="Pfam" id="PF00724"/>
    </source>
</evidence>
<keyword evidence="2" id="KW-0560">Oxidoreductase</keyword>
<evidence type="ECO:0000313" key="4">
    <source>
        <dbReference type="EMBL" id="MBR0576899.1"/>
    </source>
</evidence>
<dbReference type="Pfam" id="PF00724">
    <property type="entry name" value="Oxidored_FMN"/>
    <property type="match status" value="1"/>
</dbReference>
<sequence length="458" mass="51434">MSTFEKFNFRSLEELKEKIKELEIPLGLCEDLDIFKKPVQIHHKASPNALAVLPMEGCDSLPDGSPSDLVKRRYHRFYVGGAGLVWFEANAVVPEGRANPGQMMLTPDNKEAFRALLAELNEKAVARNGYRPLSILQLTHSGRYSRPVEEPAPMIAQHDPYLDPRVGIDETYPVVTDEYLDNLKTYYVRAARLAKEVGFDGVDVKACHRYLVSELLASHTRGGKYGGSFENRSRFLLDTIREIRKAVGEDYIIASRFNVFDAHPYPYGFGVDKKDAWVFDETEPLKLVELMEEAGVNLLSNSAGNPYFSHPEVTRPFDMPTLGGSVPDEHPLVSIDRLFRFSEKIHHRVKKAVVIGNGYSWLRQYAPYAGAYNLKEGRIHMVGMGRSSFAYPDAPRDILLKGAMDPKACCIACSKCTQIMRDYGQTGCVIKDSAIYVPKYTEARERAKARAAAKEGRA</sequence>
<evidence type="ECO:0000256" key="1">
    <source>
        <dbReference type="ARBA" id="ARBA00022630"/>
    </source>
</evidence>
<keyword evidence="1" id="KW-0285">Flavoprotein</keyword>
<dbReference type="InterPro" id="IPR013785">
    <property type="entry name" value="Aldolase_TIM"/>
</dbReference>
<reference evidence="4" key="1">
    <citation type="submission" date="2021-04" db="EMBL/GenBank/DDBJ databases">
        <title>Proteiniclasticum sedimins sp. nov., an obligate anaerobic bacterium isolated from anaerobic sludge.</title>
        <authorList>
            <person name="Liu J."/>
        </authorList>
    </citation>
    <scope>NUCLEOTIDE SEQUENCE</scope>
    <source>
        <strain evidence="4">BAD-10</strain>
    </source>
</reference>
<dbReference type="SUPFAM" id="SSF51395">
    <property type="entry name" value="FMN-linked oxidoreductases"/>
    <property type="match status" value="1"/>
</dbReference>
<gene>
    <name evidence="4" type="ORF">KCG48_11290</name>
</gene>
<proteinExistence type="predicted"/>
<evidence type="ECO:0000313" key="5">
    <source>
        <dbReference type="Proteomes" id="UP000675379"/>
    </source>
</evidence>